<keyword evidence="1" id="KW-0472">Membrane</keyword>
<name>A0ABR7VCL0_9FLAO</name>
<dbReference type="RefSeq" id="WP_188314221.1">
    <property type="nucleotide sequence ID" value="NZ_JABTCG010000003.1"/>
</dbReference>
<evidence type="ECO:0008006" key="4">
    <source>
        <dbReference type="Google" id="ProtNLM"/>
    </source>
</evidence>
<gene>
    <name evidence="2" type="ORF">HPE63_10520</name>
</gene>
<feature type="transmembrane region" description="Helical" evidence="1">
    <location>
        <begin position="15"/>
        <end position="35"/>
    </location>
</feature>
<accession>A0ABR7VCL0</accession>
<dbReference type="EMBL" id="JABTCG010000003">
    <property type="protein sequence ID" value="MBD0851103.1"/>
    <property type="molecule type" value="Genomic_DNA"/>
</dbReference>
<sequence>MIPFITWLASHRKQFIALGILIILVLCGVGFLSSFSNSFFQRFFGEISAFKIFLLSSILSFLALSYLLFQGWFAIYKRYPIKSLIPYKVLTLIFASIAIGVDLLIVYPEDMNMLFPESLLFYPTIAFLVEILFHIVPVSVFLLVTTTIFKNVPYSKLLLICILIVAMFEPTYQVLFMGSYPTWSMATVWINLFLFNTIQLLAFKNFGFMSMYALRLLYYLVWHICWGSLRLEFFFNN</sequence>
<reference evidence="2 3" key="1">
    <citation type="submission" date="2020-05" db="EMBL/GenBank/DDBJ databases">
        <title>The draft genome sequence of Maribacter arenosus CAU 1321.</title>
        <authorList>
            <person name="Mu L."/>
        </authorList>
    </citation>
    <scope>NUCLEOTIDE SEQUENCE [LARGE SCALE GENOMIC DNA]</scope>
    <source>
        <strain evidence="2 3">CAU 1321</strain>
    </source>
</reference>
<comment type="caution">
    <text evidence="2">The sequence shown here is derived from an EMBL/GenBank/DDBJ whole genome shotgun (WGS) entry which is preliminary data.</text>
</comment>
<evidence type="ECO:0000313" key="3">
    <source>
        <dbReference type="Proteomes" id="UP000598350"/>
    </source>
</evidence>
<feature type="transmembrane region" description="Helical" evidence="1">
    <location>
        <begin position="89"/>
        <end position="107"/>
    </location>
</feature>
<feature type="transmembrane region" description="Helical" evidence="1">
    <location>
        <begin position="47"/>
        <end position="69"/>
    </location>
</feature>
<dbReference type="Proteomes" id="UP000598350">
    <property type="component" value="Unassembled WGS sequence"/>
</dbReference>
<feature type="transmembrane region" description="Helical" evidence="1">
    <location>
        <begin position="157"/>
        <end position="177"/>
    </location>
</feature>
<proteinExistence type="predicted"/>
<evidence type="ECO:0000313" key="2">
    <source>
        <dbReference type="EMBL" id="MBD0851103.1"/>
    </source>
</evidence>
<keyword evidence="1" id="KW-0812">Transmembrane</keyword>
<organism evidence="2 3">
    <name type="scientific">Maribacter arenosus</name>
    <dbReference type="NCBI Taxonomy" id="1854708"/>
    <lineage>
        <taxon>Bacteria</taxon>
        <taxon>Pseudomonadati</taxon>
        <taxon>Bacteroidota</taxon>
        <taxon>Flavobacteriia</taxon>
        <taxon>Flavobacteriales</taxon>
        <taxon>Flavobacteriaceae</taxon>
        <taxon>Maribacter</taxon>
    </lineage>
</organism>
<protein>
    <recommendedName>
        <fullName evidence="4">CAAX protease self-immunity</fullName>
    </recommendedName>
</protein>
<feature type="transmembrane region" description="Helical" evidence="1">
    <location>
        <begin position="119"/>
        <end position="145"/>
    </location>
</feature>
<keyword evidence="1" id="KW-1133">Transmembrane helix</keyword>
<keyword evidence="3" id="KW-1185">Reference proteome</keyword>
<feature type="transmembrane region" description="Helical" evidence="1">
    <location>
        <begin position="183"/>
        <end position="204"/>
    </location>
</feature>
<evidence type="ECO:0000256" key="1">
    <source>
        <dbReference type="SAM" id="Phobius"/>
    </source>
</evidence>